<sequence length="88" mass="10382">MKAYIILENNKDTQGLINHLSEKDDGTITVVDEYLENVLSKRGEATYVNGTYVDSVKDMDLPFVYYHYIEPIHRRDARKWRRSLSSER</sequence>
<gene>
    <name evidence="1" type="ORF">K8V56_11045</name>
</gene>
<comment type="caution">
    <text evidence="1">The sequence shown here is derived from an EMBL/GenBank/DDBJ whole genome shotgun (WGS) entry which is preliminary data.</text>
</comment>
<dbReference type="EMBL" id="DYWT01000183">
    <property type="protein sequence ID" value="HJF32293.1"/>
    <property type="molecule type" value="Genomic_DNA"/>
</dbReference>
<reference evidence="1" key="1">
    <citation type="journal article" date="2021" name="PeerJ">
        <title>Extensive microbial diversity within the chicken gut microbiome revealed by metagenomics and culture.</title>
        <authorList>
            <person name="Gilroy R."/>
            <person name="Ravi A."/>
            <person name="Getino M."/>
            <person name="Pursley I."/>
            <person name="Horton D.L."/>
            <person name="Alikhan N.F."/>
            <person name="Baker D."/>
            <person name="Gharbi K."/>
            <person name="Hall N."/>
            <person name="Watson M."/>
            <person name="Adriaenssens E.M."/>
            <person name="Foster-Nyarko E."/>
            <person name="Jarju S."/>
            <person name="Secka A."/>
            <person name="Antonio M."/>
            <person name="Oren A."/>
            <person name="Chaudhuri R.R."/>
            <person name="La Ragione R."/>
            <person name="Hildebrand F."/>
            <person name="Pallen M.J."/>
        </authorList>
    </citation>
    <scope>NUCLEOTIDE SEQUENCE</scope>
    <source>
        <strain evidence="1">CHK171-7178</strain>
    </source>
</reference>
<protein>
    <submittedName>
        <fullName evidence="1">Uncharacterized protein</fullName>
    </submittedName>
</protein>
<name>A0A921KDN9_SPOPS</name>
<dbReference type="AlphaFoldDB" id="A0A921KDN9"/>
<dbReference type="Proteomes" id="UP000698173">
    <property type="component" value="Unassembled WGS sequence"/>
</dbReference>
<evidence type="ECO:0000313" key="2">
    <source>
        <dbReference type="Proteomes" id="UP000698173"/>
    </source>
</evidence>
<accession>A0A921KDN9</accession>
<proteinExistence type="predicted"/>
<organism evidence="1 2">
    <name type="scientific">Sporosarcina psychrophila</name>
    <name type="common">Bacillus psychrophilus</name>
    <dbReference type="NCBI Taxonomy" id="1476"/>
    <lineage>
        <taxon>Bacteria</taxon>
        <taxon>Bacillati</taxon>
        <taxon>Bacillota</taxon>
        <taxon>Bacilli</taxon>
        <taxon>Bacillales</taxon>
        <taxon>Caryophanaceae</taxon>
        <taxon>Sporosarcina</taxon>
    </lineage>
</organism>
<evidence type="ECO:0000313" key="1">
    <source>
        <dbReference type="EMBL" id="HJF32293.1"/>
    </source>
</evidence>
<reference evidence="1" key="2">
    <citation type="submission" date="2021-09" db="EMBL/GenBank/DDBJ databases">
        <authorList>
            <person name="Gilroy R."/>
        </authorList>
    </citation>
    <scope>NUCLEOTIDE SEQUENCE</scope>
    <source>
        <strain evidence="1">CHK171-7178</strain>
    </source>
</reference>